<feature type="transmembrane region" description="Helical" evidence="2">
    <location>
        <begin position="105"/>
        <end position="128"/>
    </location>
</feature>
<dbReference type="InterPro" id="IPR036259">
    <property type="entry name" value="MFS_trans_sf"/>
</dbReference>
<feature type="transmembrane region" description="Helical" evidence="2">
    <location>
        <begin position="272"/>
        <end position="294"/>
    </location>
</feature>
<feature type="compositionally biased region" description="Low complexity" evidence="1">
    <location>
        <begin position="160"/>
        <end position="171"/>
    </location>
</feature>
<dbReference type="OrthoDB" id="6430233at2759"/>
<evidence type="ECO:0000313" key="3">
    <source>
        <dbReference type="EMBL" id="KAJ8048157.1"/>
    </source>
</evidence>
<dbReference type="Pfam" id="PF07690">
    <property type="entry name" value="MFS_1"/>
    <property type="match status" value="1"/>
</dbReference>
<accession>A0A9Q1CML8</accession>
<evidence type="ECO:0000256" key="1">
    <source>
        <dbReference type="SAM" id="MobiDB-lite"/>
    </source>
</evidence>
<dbReference type="EMBL" id="JAIZAY010000001">
    <property type="protein sequence ID" value="KAJ8048157.1"/>
    <property type="molecule type" value="Genomic_DNA"/>
</dbReference>
<keyword evidence="2" id="KW-0812">Transmembrane</keyword>
<evidence type="ECO:0000256" key="2">
    <source>
        <dbReference type="SAM" id="Phobius"/>
    </source>
</evidence>
<dbReference type="PANTHER" id="PTHR11360">
    <property type="entry name" value="MONOCARBOXYLATE TRANSPORTER"/>
    <property type="match status" value="1"/>
</dbReference>
<dbReference type="PANTHER" id="PTHR11360:SF303">
    <property type="entry name" value="MAJOR FACILITATOR SUPERFAMILY (MFS) PROFILE DOMAIN-CONTAINING PROTEIN"/>
    <property type="match status" value="1"/>
</dbReference>
<sequence length="349" mass="37644">MKALMARTINLFFFQGCMKALGVILEDTVKFVHAGVPLVAWSFTMMEGLSFLCGCGFGLLFLPTMVALAKSFGSSFGTALSICALVSNIGMAVLPPLLEHWREKYGLPGSVALLGALMWHQVICGFLLPVRQKTTEVSANNPVLEDGTGPEQDDTEMPSHDLSSSPSTPSKPRQTNFILAHPSLLFLYITQFFHMIILMAWAMFLVPYGVSKGYPPSVAVLLSTIGGAGVFIGRALAIFVFHWGLSGSLYVILSPMLVLPFLFGVCVYTGNFLLIGLMSIAIGTCLGLLATWMFAFVRDSVCLIHDIQGSYNDVFAFLACVSVAQAVSTVPAIIFANPNCESTHEMQGS</sequence>
<feature type="transmembrane region" description="Helical" evidence="2">
    <location>
        <begin position="75"/>
        <end position="98"/>
    </location>
</feature>
<dbReference type="GO" id="GO:0008028">
    <property type="term" value="F:monocarboxylic acid transmembrane transporter activity"/>
    <property type="evidence" value="ECO:0007669"/>
    <property type="project" value="TreeGrafter"/>
</dbReference>
<dbReference type="Proteomes" id="UP001152320">
    <property type="component" value="Chromosome 1"/>
</dbReference>
<feature type="region of interest" description="Disordered" evidence="1">
    <location>
        <begin position="139"/>
        <end position="171"/>
    </location>
</feature>
<proteinExistence type="predicted"/>
<dbReference type="InterPro" id="IPR011701">
    <property type="entry name" value="MFS"/>
</dbReference>
<feature type="transmembrane region" description="Helical" evidence="2">
    <location>
        <begin position="218"/>
        <end position="241"/>
    </location>
</feature>
<keyword evidence="2" id="KW-1133">Transmembrane helix</keyword>
<gene>
    <name evidence="3" type="ORF">HOLleu_00345</name>
</gene>
<dbReference type="SUPFAM" id="SSF103473">
    <property type="entry name" value="MFS general substrate transporter"/>
    <property type="match status" value="1"/>
</dbReference>
<evidence type="ECO:0000313" key="4">
    <source>
        <dbReference type="Proteomes" id="UP001152320"/>
    </source>
</evidence>
<keyword evidence="4" id="KW-1185">Reference proteome</keyword>
<organism evidence="3 4">
    <name type="scientific">Holothuria leucospilota</name>
    <name type="common">Black long sea cucumber</name>
    <name type="synonym">Mertensiothuria leucospilota</name>
    <dbReference type="NCBI Taxonomy" id="206669"/>
    <lineage>
        <taxon>Eukaryota</taxon>
        <taxon>Metazoa</taxon>
        <taxon>Echinodermata</taxon>
        <taxon>Eleutherozoa</taxon>
        <taxon>Echinozoa</taxon>
        <taxon>Holothuroidea</taxon>
        <taxon>Aspidochirotacea</taxon>
        <taxon>Aspidochirotida</taxon>
        <taxon>Holothuriidae</taxon>
        <taxon>Holothuria</taxon>
    </lineage>
</organism>
<protein>
    <submittedName>
        <fullName evidence="3">Monocarboxylate transporter 12</fullName>
    </submittedName>
</protein>
<dbReference type="Gene3D" id="1.20.1250.20">
    <property type="entry name" value="MFS general substrate transporter like domains"/>
    <property type="match status" value="1"/>
</dbReference>
<feature type="transmembrane region" description="Helical" evidence="2">
    <location>
        <begin position="185"/>
        <end position="206"/>
    </location>
</feature>
<feature type="transmembrane region" description="Helical" evidence="2">
    <location>
        <begin position="247"/>
        <end position="265"/>
    </location>
</feature>
<feature type="transmembrane region" description="Helical" evidence="2">
    <location>
        <begin position="314"/>
        <end position="336"/>
    </location>
</feature>
<comment type="caution">
    <text evidence="3">The sequence shown here is derived from an EMBL/GenBank/DDBJ whole genome shotgun (WGS) entry which is preliminary data.</text>
</comment>
<keyword evidence="2" id="KW-0472">Membrane</keyword>
<dbReference type="AlphaFoldDB" id="A0A9Q1CML8"/>
<reference evidence="3" key="1">
    <citation type="submission" date="2021-10" db="EMBL/GenBank/DDBJ databases">
        <title>Tropical sea cucumber genome reveals ecological adaptation and Cuvierian tubules defense mechanism.</title>
        <authorList>
            <person name="Chen T."/>
        </authorList>
    </citation>
    <scope>NUCLEOTIDE SEQUENCE</scope>
    <source>
        <strain evidence="3">Nanhai2018</strain>
        <tissue evidence="3">Muscle</tissue>
    </source>
</reference>
<dbReference type="InterPro" id="IPR050327">
    <property type="entry name" value="Proton-linked_MCT"/>
</dbReference>
<name>A0A9Q1CML8_HOLLE</name>
<feature type="transmembrane region" description="Helical" evidence="2">
    <location>
        <begin position="49"/>
        <end position="69"/>
    </location>
</feature>